<sequence length="103" mass="10718">MSGPPTAATPLLNAVLLACLLLSGGVLVLSLVAYARRRTRSILLLVAAFAALCAHSLVAVLMLAGVVTESTHHLAEHTLVLVQSGLVLAAVYYARTVERAADE</sequence>
<comment type="caution">
    <text evidence="2">The sequence shown here is derived from an EMBL/GenBank/DDBJ whole genome shotgun (WGS) entry which is preliminary data.</text>
</comment>
<reference evidence="2" key="2">
    <citation type="submission" date="2020-09" db="EMBL/GenBank/DDBJ databases">
        <authorList>
            <person name="Sun Q."/>
            <person name="Ohkuma M."/>
        </authorList>
    </citation>
    <scope>NUCLEOTIDE SEQUENCE</scope>
    <source>
        <strain evidence="2">JCM 19596</strain>
    </source>
</reference>
<dbReference type="RefSeq" id="WP_188980041.1">
    <property type="nucleotide sequence ID" value="NZ_BMPG01000004.1"/>
</dbReference>
<feature type="transmembrane region" description="Helical" evidence="1">
    <location>
        <begin position="12"/>
        <end position="35"/>
    </location>
</feature>
<keyword evidence="1" id="KW-1133">Transmembrane helix</keyword>
<dbReference type="InterPro" id="IPR055894">
    <property type="entry name" value="DUF7471"/>
</dbReference>
<keyword evidence="1" id="KW-0812">Transmembrane</keyword>
<accession>A0A830F6Q9</accession>
<keyword evidence="1" id="KW-0472">Membrane</keyword>
<keyword evidence="3" id="KW-1185">Reference proteome</keyword>
<dbReference type="Pfam" id="PF24283">
    <property type="entry name" value="DUF7471"/>
    <property type="match status" value="1"/>
</dbReference>
<proteinExistence type="predicted"/>
<gene>
    <name evidence="2" type="ORF">GCM10009039_28190</name>
</gene>
<dbReference type="OrthoDB" id="271732at2157"/>
<evidence type="ECO:0000313" key="3">
    <source>
        <dbReference type="Proteomes" id="UP000607197"/>
    </source>
</evidence>
<dbReference type="AlphaFoldDB" id="A0A830F6Q9"/>
<dbReference type="EMBL" id="BMPG01000004">
    <property type="protein sequence ID" value="GGL68549.1"/>
    <property type="molecule type" value="Genomic_DNA"/>
</dbReference>
<protein>
    <submittedName>
        <fullName evidence="2">Uncharacterized protein</fullName>
    </submittedName>
</protein>
<organism evidence="2 3">
    <name type="scientific">Halocalculus aciditolerans</name>
    <dbReference type="NCBI Taxonomy" id="1383812"/>
    <lineage>
        <taxon>Archaea</taxon>
        <taxon>Methanobacteriati</taxon>
        <taxon>Methanobacteriota</taxon>
        <taxon>Stenosarchaea group</taxon>
        <taxon>Halobacteria</taxon>
        <taxon>Halobacteriales</taxon>
        <taxon>Halobacteriaceae</taxon>
        <taxon>Halocalculus</taxon>
    </lineage>
</organism>
<dbReference type="Proteomes" id="UP000607197">
    <property type="component" value="Unassembled WGS sequence"/>
</dbReference>
<evidence type="ECO:0000313" key="2">
    <source>
        <dbReference type="EMBL" id="GGL68549.1"/>
    </source>
</evidence>
<feature type="transmembrane region" description="Helical" evidence="1">
    <location>
        <begin position="74"/>
        <end position="94"/>
    </location>
</feature>
<name>A0A830F6Q9_9EURY</name>
<feature type="transmembrane region" description="Helical" evidence="1">
    <location>
        <begin position="42"/>
        <end position="68"/>
    </location>
</feature>
<reference evidence="2" key="1">
    <citation type="journal article" date="2014" name="Int. J. Syst. Evol. Microbiol.">
        <title>Complete genome sequence of Corynebacterium casei LMG S-19264T (=DSM 44701T), isolated from a smear-ripened cheese.</title>
        <authorList>
            <consortium name="US DOE Joint Genome Institute (JGI-PGF)"/>
            <person name="Walter F."/>
            <person name="Albersmeier A."/>
            <person name="Kalinowski J."/>
            <person name="Ruckert C."/>
        </authorList>
    </citation>
    <scope>NUCLEOTIDE SEQUENCE</scope>
    <source>
        <strain evidence="2">JCM 19596</strain>
    </source>
</reference>
<evidence type="ECO:0000256" key="1">
    <source>
        <dbReference type="SAM" id="Phobius"/>
    </source>
</evidence>